<dbReference type="SUPFAM" id="SSF81383">
    <property type="entry name" value="F-box domain"/>
    <property type="match status" value="1"/>
</dbReference>
<dbReference type="InterPro" id="IPR001810">
    <property type="entry name" value="F-box_dom"/>
</dbReference>
<dbReference type="InterPro" id="IPR032675">
    <property type="entry name" value="LRR_dom_sf"/>
</dbReference>
<dbReference type="PANTHER" id="PTHR38926">
    <property type="entry name" value="F-BOX DOMAIN CONTAINING PROTEIN, EXPRESSED"/>
    <property type="match status" value="1"/>
</dbReference>
<dbReference type="AlphaFoldDB" id="A0AAD8JGN2"/>
<sequence>MDGVWENLNSDCLVNVFRRLDLESKLLDIPFVCRQWNQALLNPLCWQELVFPVDVSQSRLADASKNGESYHIPGLIKFVVRQSQGCDTRLELPNDIREEDLVYILDVCPNLKTLALPNKLLGDYGDSIPEPIVKWKSLELLRIGKCSYLVEIIDKISVHCKQFNGLFVGQADIDNSIVLAVPVMEQCRVLRLSEFCFKDIVNV</sequence>
<reference evidence="2" key="1">
    <citation type="submission" date="2023-02" db="EMBL/GenBank/DDBJ databases">
        <title>Genome of toxic invasive species Heracleum sosnowskyi carries increased number of genes despite the absence of recent whole-genome duplications.</title>
        <authorList>
            <person name="Schelkunov M."/>
            <person name="Shtratnikova V."/>
            <person name="Makarenko M."/>
            <person name="Klepikova A."/>
            <person name="Omelchenko D."/>
            <person name="Novikova G."/>
            <person name="Obukhova E."/>
            <person name="Bogdanov V."/>
            <person name="Penin A."/>
            <person name="Logacheva M."/>
        </authorList>
    </citation>
    <scope>NUCLEOTIDE SEQUENCE</scope>
    <source>
        <strain evidence="2">Hsosn_3</strain>
        <tissue evidence="2">Leaf</tissue>
    </source>
</reference>
<feature type="domain" description="F-box" evidence="1">
    <location>
        <begin position="5"/>
        <end position="47"/>
    </location>
</feature>
<name>A0AAD8JGN2_9APIA</name>
<dbReference type="InterPro" id="IPR036047">
    <property type="entry name" value="F-box-like_dom_sf"/>
</dbReference>
<dbReference type="SUPFAM" id="SSF52047">
    <property type="entry name" value="RNI-like"/>
    <property type="match status" value="1"/>
</dbReference>
<dbReference type="EMBL" id="JAUIZM010000001">
    <property type="protein sequence ID" value="KAK1404195.1"/>
    <property type="molecule type" value="Genomic_DNA"/>
</dbReference>
<dbReference type="Pfam" id="PF00646">
    <property type="entry name" value="F-box"/>
    <property type="match status" value="1"/>
</dbReference>
<dbReference type="Gene3D" id="3.80.10.10">
    <property type="entry name" value="Ribonuclease Inhibitor"/>
    <property type="match status" value="1"/>
</dbReference>
<evidence type="ECO:0000259" key="1">
    <source>
        <dbReference type="Pfam" id="PF00646"/>
    </source>
</evidence>
<proteinExistence type="predicted"/>
<dbReference type="Proteomes" id="UP001237642">
    <property type="component" value="Unassembled WGS sequence"/>
</dbReference>
<gene>
    <name evidence="2" type="ORF">POM88_003800</name>
</gene>
<protein>
    <recommendedName>
        <fullName evidence="1">F-box domain-containing protein</fullName>
    </recommendedName>
</protein>
<accession>A0AAD8JGN2</accession>
<reference evidence="2" key="2">
    <citation type="submission" date="2023-05" db="EMBL/GenBank/DDBJ databases">
        <authorList>
            <person name="Schelkunov M.I."/>
        </authorList>
    </citation>
    <scope>NUCLEOTIDE SEQUENCE</scope>
    <source>
        <strain evidence="2">Hsosn_3</strain>
        <tissue evidence="2">Leaf</tissue>
    </source>
</reference>
<evidence type="ECO:0000313" key="3">
    <source>
        <dbReference type="Proteomes" id="UP001237642"/>
    </source>
</evidence>
<organism evidence="2 3">
    <name type="scientific">Heracleum sosnowskyi</name>
    <dbReference type="NCBI Taxonomy" id="360622"/>
    <lineage>
        <taxon>Eukaryota</taxon>
        <taxon>Viridiplantae</taxon>
        <taxon>Streptophyta</taxon>
        <taxon>Embryophyta</taxon>
        <taxon>Tracheophyta</taxon>
        <taxon>Spermatophyta</taxon>
        <taxon>Magnoliopsida</taxon>
        <taxon>eudicotyledons</taxon>
        <taxon>Gunneridae</taxon>
        <taxon>Pentapetalae</taxon>
        <taxon>asterids</taxon>
        <taxon>campanulids</taxon>
        <taxon>Apiales</taxon>
        <taxon>Apiaceae</taxon>
        <taxon>Apioideae</taxon>
        <taxon>apioid superclade</taxon>
        <taxon>Tordylieae</taxon>
        <taxon>Tordyliinae</taxon>
        <taxon>Heracleum</taxon>
    </lineage>
</organism>
<evidence type="ECO:0000313" key="2">
    <source>
        <dbReference type="EMBL" id="KAK1404195.1"/>
    </source>
</evidence>
<keyword evidence="3" id="KW-1185">Reference proteome</keyword>
<dbReference type="PANTHER" id="PTHR38926:SF5">
    <property type="entry name" value="F-BOX AND LEUCINE-RICH REPEAT PROTEIN 6"/>
    <property type="match status" value="1"/>
</dbReference>
<comment type="caution">
    <text evidence="2">The sequence shown here is derived from an EMBL/GenBank/DDBJ whole genome shotgun (WGS) entry which is preliminary data.</text>
</comment>